<dbReference type="InterPro" id="IPR003593">
    <property type="entry name" value="AAA+_ATPase"/>
</dbReference>
<dbReference type="Pfam" id="PF00004">
    <property type="entry name" value="AAA"/>
    <property type="match status" value="1"/>
</dbReference>
<proteinExistence type="predicted"/>
<dbReference type="AlphaFoldDB" id="A0AAN6LQN0"/>
<dbReference type="CDD" id="cd19481">
    <property type="entry name" value="RecA-like_protease"/>
    <property type="match status" value="1"/>
</dbReference>
<dbReference type="SMART" id="SM00382">
    <property type="entry name" value="AAA"/>
    <property type="match status" value="1"/>
</dbReference>
<sequence>MAFDAYGFTACGTFNSSQYQHMLSADDSNAPRGVYNENDAEERGIKCEIKDLFFVESDKPHERGMGIYRWEDTKPVTTEASNKTQSERETYAVVKYNQYNVPSEKWVTAYIRINNAKIELALGKVLEGYPGLTQHGLQMFAPPFLPFFHRWAEFTKHIDEETDEDTFHYLDLLRKMLFKELEGTFTQWEEIQKTGHIAYQDLQLAYDPAQIATYVINGTRSAGIIRKCALCAGVPGQQPYFAVEIEVVDFDGRKCGLFPLGHFEDQASIRKELIARGRLFEKLRGQHFLAYSDKDVERLNERVMVDALAYHKFAGSSFPVYTSLEEMGRLTWNQSMQRFSTLNQGSDPYAPRQYSHRRGRRQPPPPDHPYHHPPPPPPPPPTEDDIEEDSEIDLSPLTDEQCLLCVHTVKSFDIEGKTWGTCEVTKLHEINWNELAFQNLVLNSEEKSLLLALVNRKDSKKNLRFDDFIAGKGQGMVMLLSGPPGVGKTFTAESIAEHLRRPLYKLNAGDLGISAAMVEAGFSNALKLCSHWKAVCLIDEADVFMAMRTVEDLQRNELVSVFLRLLEYHSGILILTTNRLHTLDPAFESRIDLTLMYKSLDEADRKQVWRNFLSNIDEKDVSIDDAGLDKLAGWDVNGRQIKSAVKTARILAADNEEPLNTKHLELVLNLRLKARSFMSAGKE</sequence>
<reference evidence="3 4" key="1">
    <citation type="submission" date="2021-02" db="EMBL/GenBank/DDBJ databases">
        <title>Genome assembly of Pseudopithomyces chartarum.</title>
        <authorList>
            <person name="Jauregui R."/>
            <person name="Singh J."/>
            <person name="Voisey C."/>
        </authorList>
    </citation>
    <scope>NUCLEOTIDE SEQUENCE [LARGE SCALE GENOMIC DNA]</scope>
    <source>
        <strain evidence="3 4">AGR01</strain>
    </source>
</reference>
<protein>
    <recommendedName>
        <fullName evidence="2">AAA+ ATPase domain-containing protein</fullName>
    </recommendedName>
</protein>
<organism evidence="3 4">
    <name type="scientific">Pseudopithomyces chartarum</name>
    <dbReference type="NCBI Taxonomy" id="1892770"/>
    <lineage>
        <taxon>Eukaryota</taxon>
        <taxon>Fungi</taxon>
        <taxon>Dikarya</taxon>
        <taxon>Ascomycota</taxon>
        <taxon>Pezizomycotina</taxon>
        <taxon>Dothideomycetes</taxon>
        <taxon>Pleosporomycetidae</taxon>
        <taxon>Pleosporales</taxon>
        <taxon>Massarineae</taxon>
        <taxon>Didymosphaeriaceae</taxon>
        <taxon>Pseudopithomyces</taxon>
    </lineage>
</organism>
<dbReference type="PANTHER" id="PTHR46411:SF3">
    <property type="entry name" value="AAA+ ATPASE DOMAIN-CONTAINING PROTEIN"/>
    <property type="match status" value="1"/>
</dbReference>
<keyword evidence="4" id="KW-1185">Reference proteome</keyword>
<dbReference type="PANTHER" id="PTHR46411">
    <property type="entry name" value="FAMILY ATPASE, PUTATIVE-RELATED"/>
    <property type="match status" value="1"/>
</dbReference>
<evidence type="ECO:0000313" key="3">
    <source>
        <dbReference type="EMBL" id="KAK3202674.1"/>
    </source>
</evidence>
<evidence type="ECO:0000259" key="2">
    <source>
        <dbReference type="SMART" id="SM00382"/>
    </source>
</evidence>
<feature type="domain" description="AAA+ ATPase" evidence="2">
    <location>
        <begin position="474"/>
        <end position="601"/>
    </location>
</feature>
<dbReference type="SUPFAM" id="SSF52540">
    <property type="entry name" value="P-loop containing nucleoside triphosphate hydrolases"/>
    <property type="match status" value="1"/>
</dbReference>
<name>A0AAN6LQN0_9PLEO</name>
<accession>A0AAN6LQN0</accession>
<dbReference type="Gene3D" id="3.40.50.300">
    <property type="entry name" value="P-loop containing nucleotide triphosphate hydrolases"/>
    <property type="match status" value="1"/>
</dbReference>
<feature type="region of interest" description="Disordered" evidence="1">
    <location>
        <begin position="341"/>
        <end position="388"/>
    </location>
</feature>
<evidence type="ECO:0000256" key="1">
    <source>
        <dbReference type="SAM" id="MobiDB-lite"/>
    </source>
</evidence>
<dbReference type="GO" id="GO:0005524">
    <property type="term" value="F:ATP binding"/>
    <property type="evidence" value="ECO:0007669"/>
    <property type="project" value="InterPro"/>
</dbReference>
<dbReference type="GO" id="GO:0016887">
    <property type="term" value="F:ATP hydrolysis activity"/>
    <property type="evidence" value="ECO:0007669"/>
    <property type="project" value="InterPro"/>
</dbReference>
<dbReference type="Proteomes" id="UP001280581">
    <property type="component" value="Unassembled WGS sequence"/>
</dbReference>
<gene>
    <name evidence="3" type="ORF">GRF29_154g308303</name>
</gene>
<comment type="caution">
    <text evidence="3">The sequence shown here is derived from an EMBL/GenBank/DDBJ whole genome shotgun (WGS) entry which is preliminary data.</text>
</comment>
<evidence type="ECO:0000313" key="4">
    <source>
        <dbReference type="Proteomes" id="UP001280581"/>
    </source>
</evidence>
<dbReference type="EMBL" id="WVTA01000013">
    <property type="protein sequence ID" value="KAK3202674.1"/>
    <property type="molecule type" value="Genomic_DNA"/>
</dbReference>
<dbReference type="InterPro" id="IPR003959">
    <property type="entry name" value="ATPase_AAA_core"/>
</dbReference>
<feature type="compositionally biased region" description="Pro residues" evidence="1">
    <location>
        <begin position="362"/>
        <end position="381"/>
    </location>
</feature>
<dbReference type="InterPro" id="IPR027417">
    <property type="entry name" value="P-loop_NTPase"/>
</dbReference>